<dbReference type="InterPro" id="IPR017853">
    <property type="entry name" value="GH"/>
</dbReference>
<sequence length="4054" mass="444400">MQPYADFWYNNTWDPAAQYNGTVYGQYGEFADDAGFGTYVDSDFHHNGDLAEYFDPWEINYGKIYGVLDDLRLEHERVQQKYIAMTKALIESADVDGFRVDTPMQVPLNFYKTWAPAIRAHAKKLGKERFGIWGEFYVTPGRYATMTGRGRDNTMYGQDRFIDDIATLKGGIVYPYYWYIFTSLVYKQPKYADGLALAYREENKMIDILDPDTGRNEYAMMTFCNNHDNWRMQSMTGVSEMKMCLAVITFFPGMPLHYAGDEQDLDTPGSALDGWSREELSASMAWRAVRTQKDGNPADRDNFDATASSYRYIARLNALRKLYFGSFGSEECDKVETPNEPTPDVLAFVRGCSATSKVMLMANFDTENSKTLNVTGPWAAGTLIGDALATENPLQLTVGSGGLLANVNLRPLQAVVLVPMPVLLVPPAVVSVTPKHGSVADWPDEGGVQVAVTVRFDRAMQPSVAQAMSFDGARPAGFTCTDSASCTEVVLLLSAMSVGDGFHFVELGEGALAMDGTALHATFRSSFMVDRESGVIANRETTAVSGLICANRTKLCHKANGASWLRIQNVGGNWSDWRPYESVSLWQAAAGTPVLVQYHAEGSASYLIGDCVGMTVDDRCYASYHAAMFFRGDWNNWGNDWPVPGQGDKGPMTKIDHFTWAANITIDKYEKGKLAPFEGWSKSYGMHPPRELLYALPSFDPRSTNFKQEPYMSGSEASRQWMLNRSLWTEHESIASGADFSTEIWVSHLCTAATPTCIPFPNADWECHGFRPDEDMAWCRSAGTESCVEYAENDNSEEMQGCGPCSCCRRKVQTVPAGPVTTCCFLFNDLYLNYTVTSNLSLCSDAPSAIEQASTTLTTTLAEMRMCAPEPLSTRADLGSRGATSRPDLSAATDAEELGVQNTLKWSRERLVGAVDSFQGTGLTRMPSPENWHSEAAYSIFVDRFANGDITNDNTNIPDFQKSELKDGTPWSLHQWRHGGDLQGVKGRLTYLRDLGVSMVVLSPVFLSSAGEYHGFCTTDLTKIDPGFGSAELLRDLVQDAHALGLRVVLDVELNHVCGKELRYNAPSSTKSAADRVTTCVKEHEAGYWGTERGDPIPDRSSSRSNLAWGTSLPAFLQHQSFFVRCGSRDLYRPDGVDFTQLPVENVTSYEAGMLFTEFFQDSYFTLDTINPFLQEVLTNVLKYWIAFADIDGLRINAVSYSSADFSAYLSTHLRFFAAALGKKNFFVIGQIEQAMTPFGGNHLGKVQGPMGPASLPRRVQGAVEELCPYYSALTPAFPGLLSSYPLQEAYHIREIVSGANPPSAYYQNPQWTQVIGRTRATMAGSGGDIFASMASVESQGMPRLLSQQGGFQGNDMWRLLVALAWSFTWYAIPDMFNGVEMGFNGLCYRNNDERQAMKAGMEKNNIEGAVADKILDSCDYTVLGNQMDSAFWRQDMFVGGPFRLGSAVSSVQAEASMTGKLMGANGPHWCEDKLLDRTNQAYRLSRALIRLRRSCAPLRSALDQEAVVISGDGLQMGYWKIKDGRPGTGPQVMLVVLHMEPRPSPNSTKYIMPEGSPYREGQAFVDLLEPGRLGVVFDQGNATFLLVPAGLPTSHVSIFAPVEEAEPDGKHGWLVCKGAGLNPIPIGTCATDTEGIDMQWLTKGSIILWVVSFVMVLVVNGRTSIYLSVVKEPTLVPLPVKKGIQIEPHHVLCAAIEHTVPERGVKVSAGGLGKVLDQMLREHPKGILSLVHPMFGGVEYGPMEEFRRLTLVVDGKDQEVVVYTMQSELEGITRVWYFLSHELFTERNKLQPYPPSMTKVRTLRYFSIWNQAVAILLADLQPDIYHCMDYHASLAPLYIPGAQQVPIILVLHNADYMGVLETDFISDRFWKTVAPLRRLSLIFNLKQSTIRHYCMFEGRFNMLKAPVMYIKEHQAGYGICGVAANYAVELKRERTLFGGIPHLISLDNACDPNLDAGNLGVDKLKLQRFEAKAALQKRCDLDLDPGAKILIFIGRWVKQKGVDHIAMLTPAILRSHPEVQMVLAGPADDACGLYAQELLAPMINDPEFKGRLFVCTTFFMLAAELRGGAHFCFTPSCSEPFGYVDVEFGLLGVPSVGCAIGGLGKMPGVYFRQQNSDSSKSLIDSFFCAVDYALNMSEHDYWEMARAATKAEFPFDTWRANLLGAYSQAITHFKSRPDGDSHSLNHLWVDGTVGALAAVRDTLAPRRSSALRRQSSTAQVAHQMQVLDVNDDAEFLTQGVSEERVHEIMKASMASNRGGKQKDAETLQTNICAAEQRLTEKSHMTLWLMKPFCRGLCLRIHVVIALGYIFSPVGETLLKTMEIRSKETETASAQMLWIVFYTGSAVGCFMWLFLSRGIPPNLLMASSQLLNILFFVLVPSLPGDFFQTDFASLTYLGLCGVQSTSRLLFIVWNFNEDFHGGFQVAARRIGVLESLRSGVAWLAVTLSYAGLDYINKQLVLVVSLSTLVLLFKAPHCYASYVLPATGTLEGMTHKSFLLLVVSEMFNMLASYPSQSFTKWWTLNGWNPEEISNFALMVGLVGPVVLSIAFGLLTRMTTWGPWAMRDFTCLLPPGSLLRAIALWDLGFLHYRSTIFIAAVLVSVGCDVARGAAVWSSIMTILGNKWYALKGCYLALALMSVAAALSPNVGDMIARAACASSPLYDNITLDQPVTAKGSLGEATAWAVIPLALVSYFFQLLAFRYFNCDILTYKGHGNRLPDGSVTGTNSSIRRISVASVKRLRKWAMYGAGKAAGQARRQEAEEDDPELEDDREVVLEAIIPVEFDAVPDEDGDGRRKTATAASDTATAPVRKSAKCLLEWTASGRRASNWTMTRWGGGGVAGTRTAYRLPTGCRVRGPGVKARSNRGFWDHGPLAATCGENLVTALFRTCDRSAVEEEALTAALAAVDALPERSRGIIRPRTASHRCGALKPAAGPGPSGFRNSFILCAHSHPQGPRILAAWATQWAQGKISAWIAEMWTHALARPFFKGDLVGIRPVLCAEALLKFAIACCVQNSASAIAIGVGEHQFGAGKAGGASLEIGQVRAAATKQPNLALATLDVKNAFGAIQWVDALKAVTAKAAKLAHPLAAMWRPRRTAIWLQDASGRGWHVMYIYGSLVQGGQEAHPTFCLVIAVVIEQTWQRLRVQSVWAHFWVYVDDVTIQAEVCSMPGILEIITAELAKCKCELQPNKCLAFVPAVSSDNREEWPAELVVLAGHIPVSTEGITLLGTDAAGDQALPLGPWAAGAEPTRKRAERALKLATACLALARADPPPPTGGRRPAWSITRAIVCHALDFDARVLPCSSVLPYAKLVDESAMAVAEEVVEGPLPIAARKQMCLPTRLAGLQWQCVVDALPLARAANLLETGPHLRAAMRAWWPEIAEEEVRVLDGRAHSEELLGQLDSMGIRPGPQGIPAEASVPDPLGSPCPSRHLQSSFLAHRAEIVYKELQREGTERDRVRLLSAGGATSGSSLVSTTETGASDTQWRQVLRWRLGLPGRAGRCRNIPSQGGDACDEVLTEHGDHALACMIGPVRQAVHAEFADIVCEFIEEAGGHARREAFVREFRPRRQAGQQPTRREADKEAFLDVWGWGPAEIPDLLVDVTWRHPIASRYLPGASQTAGHACQLAAEDKETRYPASGGRAVHTFCVEGWGRLGAAGEAVLDMLAGAAAIHDRRRGRAAPSRLQRWRARVDGAFQRGLARALEAARYGLPGRPAGRCFPSAQVSKSRMPSFAALHSAIAAAALRIVPQASAEPEASPRPEFFGGAAASSTSLGAASISSALVTGSMLRRVAFDHGANGIYGQLGHVVSDAAAPLAAIAELRCSFFSSFKCRSFESRYQTRLLRRERIQIFKIGAGKAFVQHPKPFWGVESLSKPKGYPLLYAPQARHSLGERNWMEESLAWRNTSSNSVHACHVNAYDNALALRSSHVKMRRNLLLSRLCILTVAELEGEGNEHNLVLKAFEKVEPTRRCFRMAASSTVKEQSAHDFCAACSSGQPGKDRPGLVADPRSAQEEDCAEERIHSEVQSESEAAGSGAGGSSVDRRQRVGLRTLD</sequence>
<dbReference type="Pfam" id="PF08323">
    <property type="entry name" value="Glyco_transf_5"/>
    <property type="match status" value="1"/>
</dbReference>
<feature type="region of interest" description="Disordered" evidence="3">
    <location>
        <begin position="3997"/>
        <end position="4054"/>
    </location>
</feature>
<feature type="transmembrane region" description="Helical" evidence="4">
    <location>
        <begin position="2626"/>
        <end position="2644"/>
    </location>
</feature>
<evidence type="ECO:0000256" key="1">
    <source>
        <dbReference type="ARBA" id="ARBA00022676"/>
    </source>
</evidence>
<dbReference type="Gene3D" id="3.20.20.80">
    <property type="entry name" value="Glycosidases"/>
    <property type="match status" value="3"/>
</dbReference>
<keyword evidence="2" id="KW-0808">Transferase</keyword>
<keyword evidence="7" id="KW-1185">Reference proteome</keyword>
<keyword evidence="4" id="KW-0472">Membrane</keyword>
<dbReference type="SUPFAM" id="SSF51445">
    <property type="entry name" value="(Trans)glycosidases"/>
    <property type="match status" value="2"/>
</dbReference>
<feature type="transmembrane region" description="Helical" evidence="4">
    <location>
        <begin position="2297"/>
        <end position="2315"/>
    </location>
</feature>
<dbReference type="GO" id="GO:0005975">
    <property type="term" value="P:carbohydrate metabolic process"/>
    <property type="evidence" value="ECO:0007669"/>
    <property type="project" value="InterPro"/>
</dbReference>
<evidence type="ECO:0000256" key="2">
    <source>
        <dbReference type="ARBA" id="ARBA00022679"/>
    </source>
</evidence>
<accession>A0A813G0S0</accession>
<dbReference type="GO" id="GO:0047657">
    <property type="term" value="F:alpha-1,3-glucan synthase activity"/>
    <property type="evidence" value="ECO:0007669"/>
    <property type="project" value="UniProtKB-EC"/>
</dbReference>
<reference evidence="6" key="1">
    <citation type="submission" date="2021-02" db="EMBL/GenBank/DDBJ databases">
        <authorList>
            <person name="Dougan E. K."/>
            <person name="Rhodes N."/>
            <person name="Thang M."/>
            <person name="Chan C."/>
        </authorList>
    </citation>
    <scope>NUCLEOTIDE SEQUENCE</scope>
</reference>
<keyword evidence="4" id="KW-0812">Transmembrane</keyword>
<dbReference type="Pfam" id="PF00128">
    <property type="entry name" value="Alpha-amylase"/>
    <property type="match status" value="2"/>
</dbReference>
<dbReference type="PANTHER" id="PTHR47182">
    <property type="entry name" value="CELL WALL ALPHA-1,3-GLUCAN SYNTHASE AGS1-RELATED"/>
    <property type="match status" value="1"/>
</dbReference>
<dbReference type="InterPro" id="IPR013534">
    <property type="entry name" value="Starch_synth_cat_dom"/>
</dbReference>
<dbReference type="Proteomes" id="UP000654075">
    <property type="component" value="Unassembled WGS sequence"/>
</dbReference>
<dbReference type="EMBL" id="CAJNNV010025833">
    <property type="protein sequence ID" value="CAE8616268.1"/>
    <property type="molecule type" value="Genomic_DNA"/>
</dbReference>
<evidence type="ECO:0000313" key="6">
    <source>
        <dbReference type="EMBL" id="CAE8616268.1"/>
    </source>
</evidence>
<proteinExistence type="predicted"/>
<dbReference type="PANTHER" id="PTHR47182:SF5">
    <property type="entry name" value="CELL WALL ALPHA-1,3-GLUCAN SYNTHASE MOK12"/>
    <property type="match status" value="1"/>
</dbReference>
<feature type="transmembrane region" description="Helical" evidence="4">
    <location>
        <begin position="2461"/>
        <end position="2484"/>
    </location>
</feature>
<protein>
    <recommendedName>
        <fullName evidence="5">Glycosyl hydrolase family 13 catalytic domain-containing protein</fullName>
    </recommendedName>
</protein>
<evidence type="ECO:0000259" key="5">
    <source>
        <dbReference type="SMART" id="SM00642"/>
    </source>
</evidence>
<dbReference type="OrthoDB" id="433247at2759"/>
<organism evidence="6 7">
    <name type="scientific">Polarella glacialis</name>
    <name type="common">Dinoflagellate</name>
    <dbReference type="NCBI Taxonomy" id="89957"/>
    <lineage>
        <taxon>Eukaryota</taxon>
        <taxon>Sar</taxon>
        <taxon>Alveolata</taxon>
        <taxon>Dinophyceae</taxon>
        <taxon>Suessiales</taxon>
        <taxon>Suessiaceae</taxon>
        <taxon>Polarella</taxon>
    </lineage>
</organism>
<feature type="transmembrane region" description="Helical" evidence="4">
    <location>
        <begin position="2496"/>
        <end position="2514"/>
    </location>
</feature>
<evidence type="ECO:0000256" key="4">
    <source>
        <dbReference type="SAM" id="Phobius"/>
    </source>
</evidence>
<dbReference type="SMART" id="SM00642">
    <property type="entry name" value="Aamy"/>
    <property type="match status" value="1"/>
</dbReference>
<evidence type="ECO:0000313" key="7">
    <source>
        <dbReference type="Proteomes" id="UP000654075"/>
    </source>
</evidence>
<feature type="transmembrane region" description="Helical" evidence="4">
    <location>
        <begin position="2335"/>
        <end position="2355"/>
    </location>
</feature>
<keyword evidence="1" id="KW-0328">Glycosyltransferase</keyword>
<dbReference type="Gene3D" id="3.40.50.2000">
    <property type="entry name" value="Glycogen Phosphorylase B"/>
    <property type="match status" value="2"/>
</dbReference>
<comment type="caution">
    <text evidence="6">The sequence shown here is derived from an EMBL/GenBank/DDBJ whole genome shotgun (WGS) entry which is preliminary data.</text>
</comment>
<feature type="transmembrane region" description="Helical" evidence="4">
    <location>
        <begin position="2362"/>
        <end position="2382"/>
    </location>
</feature>
<dbReference type="Gene3D" id="3.90.400.10">
    <property type="entry name" value="Oligo-1,6-glucosidase, Domain 2"/>
    <property type="match status" value="2"/>
</dbReference>
<dbReference type="InterPro" id="IPR006047">
    <property type="entry name" value="GH13_cat_dom"/>
</dbReference>
<name>A0A813G0S0_POLGL</name>
<feature type="region of interest" description="Disordered" evidence="3">
    <location>
        <begin position="2787"/>
        <end position="2806"/>
    </location>
</feature>
<evidence type="ECO:0000256" key="3">
    <source>
        <dbReference type="SAM" id="MobiDB-lite"/>
    </source>
</evidence>
<dbReference type="SUPFAM" id="SSF53756">
    <property type="entry name" value="UDP-Glycosyltransferase/glycogen phosphorylase"/>
    <property type="match status" value="1"/>
</dbReference>
<dbReference type="InterPro" id="IPR045857">
    <property type="entry name" value="O16G_dom_2"/>
</dbReference>
<feature type="transmembrane region" description="Helical" evidence="4">
    <location>
        <begin position="2394"/>
        <end position="2415"/>
    </location>
</feature>
<keyword evidence="4" id="KW-1133">Transmembrane helix</keyword>
<dbReference type="InterPro" id="IPR058655">
    <property type="entry name" value="Mok11-14/Ags1-like"/>
</dbReference>
<feature type="region of interest" description="Disordered" evidence="3">
    <location>
        <begin position="873"/>
        <end position="894"/>
    </location>
</feature>
<feature type="transmembrane region" description="Helical" evidence="4">
    <location>
        <begin position="2436"/>
        <end position="2455"/>
    </location>
</feature>
<feature type="transmembrane region" description="Helical" evidence="4">
    <location>
        <begin position="2594"/>
        <end position="2614"/>
    </location>
</feature>
<gene>
    <name evidence="6" type="ORF">PGLA1383_LOCUS33965</name>
</gene>
<feature type="domain" description="Glycosyl hydrolase family 13 catalytic" evidence="5">
    <location>
        <begin position="939"/>
        <end position="1434"/>
    </location>
</feature>
<feature type="transmembrane region" description="Helical" evidence="4">
    <location>
        <begin position="2534"/>
        <end position="2555"/>
    </location>
</feature>